<evidence type="ECO:0000256" key="3">
    <source>
        <dbReference type="ARBA" id="ARBA00022827"/>
    </source>
</evidence>
<dbReference type="GeneID" id="92902789"/>
<sequence>MRIVIIGGSFAGVAAALACREEYPEAEVKLFEAGEELAFSPNSLREVLTGRLADLSQGATASLDQLQEQRIDCHLQAPVQAIQVEDRTITYQEAGKASHQAYDYLILAMGSQVYPKDLSLDQAQRLIRTKDCATSRQSQAIISQADHILVVGGGPIGIEAASLYCQLGKQVTLIEAGPYLAYKLFDPGLGKRLQDQLIQLGVQVHCQSTYQSFETDASGVKVKTQGETYRADAVHFAINLAPRTDLVQDQLTLNPDGTIWVDAYLQTSAPGIFACGDLVRLPFGPDQSQTYLPLVGHAKQTGRLAALNLNAPRYPLPTSQRIEAVTLDHKIYFTGGISQAEADYQDLAYCLTRYEGDGLAIQIISAESSGKILGFQACLPNRATSQAVLSLMATALQAGLTDQFLSLQANLYQGRQALFDPDYFQAIHQHWRTRRRILDGGEGDHAD</sequence>
<evidence type="ECO:0000256" key="2">
    <source>
        <dbReference type="ARBA" id="ARBA00022630"/>
    </source>
</evidence>
<reference evidence="7" key="2">
    <citation type="submission" date="2016-01" db="EMBL/GenBank/DDBJ databases">
        <title>Six Aerococcus type strain genome sequencing and assembly using PacBio and Illumina Hiseq.</title>
        <authorList>
            <person name="Carkaci D."/>
            <person name="Dargis R."/>
            <person name="Nielsen X.C."/>
            <person name="Skovgaard O."/>
            <person name="Fuursted K."/>
            <person name="Christensen J.J."/>
        </authorList>
    </citation>
    <scope>NUCLEOTIDE SEQUENCE [LARGE SCALE GENOMIC DNA]</scope>
    <source>
        <strain evidence="7">CCUG43001</strain>
    </source>
</reference>
<dbReference type="InterPro" id="IPR023753">
    <property type="entry name" value="FAD/NAD-binding_dom"/>
</dbReference>
<dbReference type="Proteomes" id="UP000234239">
    <property type="component" value="Unassembled WGS sequence"/>
</dbReference>
<reference evidence="5 7" key="1">
    <citation type="journal article" date="2016" name="Genome Announc.">
        <title>Complete Genome Sequences of Aerococcus christensenii CCUG 28831T, Aerococcus sanguinicola CCUG 43001T, Aerococcus urinae CCUG 36881T, Aerococcus urinaeequi CCUG 28094T, Aerococcus urinaehominis CCUG 42038 BT, and Aerococcus viridans CCUG 4311T.</title>
        <authorList>
            <person name="Carkaci D."/>
            <person name="Dargis R."/>
            <person name="Nielsen X.C."/>
            <person name="Skovgaard O."/>
            <person name="Fuursted K."/>
            <person name="Christensen J.J."/>
        </authorList>
    </citation>
    <scope>NUCLEOTIDE SEQUENCE [LARGE SCALE GENOMIC DNA]</scope>
    <source>
        <strain evidence="5 7">CCUG43001</strain>
    </source>
</reference>
<dbReference type="PANTHER" id="PTHR43429">
    <property type="entry name" value="PYRIDINE NUCLEOTIDE-DISULFIDE OXIDOREDUCTASE DOMAIN-CONTAINING"/>
    <property type="match status" value="1"/>
</dbReference>
<feature type="domain" description="FAD/NAD(P)-binding" evidence="4">
    <location>
        <begin position="1"/>
        <end position="298"/>
    </location>
</feature>
<evidence type="ECO:0000313" key="8">
    <source>
        <dbReference type="Proteomes" id="UP000234239"/>
    </source>
</evidence>
<accession>A0A0X8FA18</accession>
<dbReference type="PRINTS" id="PR00469">
    <property type="entry name" value="PNDRDTASEII"/>
</dbReference>
<dbReference type="RefSeq" id="WP_067972230.1">
    <property type="nucleotide sequence ID" value="NZ_CAJHKM010000006.1"/>
</dbReference>
<protein>
    <recommendedName>
        <fullName evidence="4">FAD/NAD(P)-binding domain-containing protein</fullName>
    </recommendedName>
</protein>
<dbReference type="Pfam" id="PF07992">
    <property type="entry name" value="Pyr_redox_2"/>
    <property type="match status" value="1"/>
</dbReference>
<gene>
    <name evidence="5" type="ORF">AWM72_01725</name>
    <name evidence="6" type="ORF">CYJ28_07375</name>
</gene>
<organism evidence="5 7">
    <name type="scientific">Aerococcus sanguinicola</name>
    <dbReference type="NCBI Taxonomy" id="119206"/>
    <lineage>
        <taxon>Bacteria</taxon>
        <taxon>Bacillati</taxon>
        <taxon>Bacillota</taxon>
        <taxon>Bacilli</taxon>
        <taxon>Lactobacillales</taxon>
        <taxon>Aerococcaceae</taxon>
        <taxon>Aerococcus</taxon>
    </lineage>
</organism>
<dbReference type="OrthoDB" id="9802028at2"/>
<dbReference type="InterPro" id="IPR036188">
    <property type="entry name" value="FAD/NAD-bd_sf"/>
</dbReference>
<evidence type="ECO:0000313" key="5">
    <source>
        <dbReference type="EMBL" id="AMB93556.1"/>
    </source>
</evidence>
<dbReference type="Proteomes" id="UP000069912">
    <property type="component" value="Chromosome"/>
</dbReference>
<evidence type="ECO:0000313" key="7">
    <source>
        <dbReference type="Proteomes" id="UP000069912"/>
    </source>
</evidence>
<proteinExistence type="predicted"/>
<name>A0A0X8FA18_9LACT</name>
<dbReference type="EMBL" id="CP014160">
    <property type="protein sequence ID" value="AMB93556.1"/>
    <property type="molecule type" value="Genomic_DNA"/>
</dbReference>
<dbReference type="PROSITE" id="PS51257">
    <property type="entry name" value="PROKAR_LIPOPROTEIN"/>
    <property type="match status" value="1"/>
</dbReference>
<dbReference type="KEGG" id="asan:AWM72_01725"/>
<comment type="cofactor">
    <cofactor evidence="1">
        <name>FAD</name>
        <dbReference type="ChEBI" id="CHEBI:57692"/>
    </cofactor>
</comment>
<dbReference type="Gene3D" id="3.50.50.60">
    <property type="entry name" value="FAD/NAD(P)-binding domain"/>
    <property type="match status" value="2"/>
</dbReference>
<keyword evidence="3" id="KW-0274">FAD</keyword>
<evidence type="ECO:0000259" key="4">
    <source>
        <dbReference type="Pfam" id="PF07992"/>
    </source>
</evidence>
<evidence type="ECO:0000313" key="6">
    <source>
        <dbReference type="EMBL" id="PKZ21715.1"/>
    </source>
</evidence>
<reference evidence="6 8" key="3">
    <citation type="submission" date="2017-12" db="EMBL/GenBank/DDBJ databases">
        <title>Phylogenetic diversity of female urinary microbiome.</title>
        <authorList>
            <person name="Thomas-White K."/>
            <person name="Wolfe A.J."/>
        </authorList>
    </citation>
    <scope>NUCLEOTIDE SEQUENCE [LARGE SCALE GENOMIC DNA]</scope>
    <source>
        <strain evidence="6 8">UMB0139</strain>
    </source>
</reference>
<keyword evidence="2" id="KW-0285">Flavoprotein</keyword>
<keyword evidence="7" id="KW-1185">Reference proteome</keyword>
<dbReference type="EMBL" id="PKGY01000003">
    <property type="protein sequence ID" value="PKZ21715.1"/>
    <property type="molecule type" value="Genomic_DNA"/>
</dbReference>
<dbReference type="PRINTS" id="PR00368">
    <property type="entry name" value="FADPNR"/>
</dbReference>
<evidence type="ECO:0000256" key="1">
    <source>
        <dbReference type="ARBA" id="ARBA00001974"/>
    </source>
</evidence>
<dbReference type="GO" id="GO:0016491">
    <property type="term" value="F:oxidoreductase activity"/>
    <property type="evidence" value="ECO:0007669"/>
    <property type="project" value="InterPro"/>
</dbReference>
<dbReference type="AlphaFoldDB" id="A0A0X8FA18"/>
<dbReference type="SUPFAM" id="SSF51905">
    <property type="entry name" value="FAD/NAD(P)-binding domain"/>
    <property type="match status" value="1"/>
</dbReference>
<dbReference type="InterPro" id="IPR050260">
    <property type="entry name" value="FAD-bd_OxRdtase"/>
</dbReference>